<dbReference type="InterPro" id="IPR025357">
    <property type="entry name" value="DUF4261"/>
</dbReference>
<proteinExistence type="predicted"/>
<gene>
    <name evidence="2" type="ORF">AKJ09_05756</name>
</gene>
<dbReference type="Proteomes" id="UP000064967">
    <property type="component" value="Chromosome"/>
</dbReference>
<protein>
    <recommendedName>
        <fullName evidence="1">DUF4261 domain-containing protein</fullName>
    </recommendedName>
</protein>
<feature type="domain" description="DUF4261" evidence="1">
    <location>
        <begin position="189"/>
        <end position="266"/>
    </location>
</feature>
<evidence type="ECO:0000313" key="2">
    <source>
        <dbReference type="EMBL" id="AKU99092.1"/>
    </source>
</evidence>
<dbReference type="KEGG" id="llu:AKJ09_05756"/>
<dbReference type="AlphaFoldDB" id="A0A0K1Q017"/>
<name>A0A0K1Q017_9BACT</name>
<reference evidence="2 3" key="1">
    <citation type="submission" date="2015-08" db="EMBL/GenBank/DDBJ databases">
        <authorList>
            <person name="Babu N.S."/>
            <person name="Beckwith C.J."/>
            <person name="Beseler K.G."/>
            <person name="Brison A."/>
            <person name="Carone J.V."/>
            <person name="Caskin T.P."/>
            <person name="Diamond M."/>
            <person name="Durham M.E."/>
            <person name="Foxe J.M."/>
            <person name="Go M."/>
            <person name="Henderson B.A."/>
            <person name="Jones I.B."/>
            <person name="McGettigan J.A."/>
            <person name="Micheletti S.J."/>
            <person name="Nasrallah M.E."/>
            <person name="Ortiz D."/>
            <person name="Piller C.R."/>
            <person name="Privatt S.R."/>
            <person name="Schneider S.L."/>
            <person name="Sharp S."/>
            <person name="Smith T.C."/>
            <person name="Stanton J.D."/>
            <person name="Ullery H.E."/>
            <person name="Wilson R.J."/>
            <person name="Serrano M.G."/>
            <person name="Buck G."/>
            <person name="Lee V."/>
            <person name="Wang Y."/>
            <person name="Carvalho R."/>
            <person name="Voegtly L."/>
            <person name="Shi R."/>
            <person name="Duckworth R."/>
            <person name="Johnson A."/>
            <person name="Loviza R."/>
            <person name="Walstead R."/>
            <person name="Shah Z."/>
            <person name="Kiflezghi M."/>
            <person name="Wade K."/>
            <person name="Ball S.L."/>
            <person name="Bradley K.W."/>
            <person name="Asai D.J."/>
            <person name="Bowman C.A."/>
            <person name="Russell D.A."/>
            <person name="Pope W.H."/>
            <person name="Jacobs-Sera D."/>
            <person name="Hendrix R.W."/>
            <person name="Hatfull G.F."/>
        </authorList>
    </citation>
    <scope>NUCLEOTIDE SEQUENCE [LARGE SCALE GENOMIC DNA]</scope>
    <source>
        <strain evidence="2 3">DSM 27648</strain>
    </source>
</reference>
<dbReference type="RefSeq" id="WP_146650363.1">
    <property type="nucleotide sequence ID" value="NZ_CP012333.1"/>
</dbReference>
<evidence type="ECO:0000259" key="1">
    <source>
        <dbReference type="Pfam" id="PF14080"/>
    </source>
</evidence>
<dbReference type="EMBL" id="CP012333">
    <property type="protein sequence ID" value="AKU99092.1"/>
    <property type="molecule type" value="Genomic_DNA"/>
</dbReference>
<dbReference type="Pfam" id="PF14080">
    <property type="entry name" value="DUF4261"/>
    <property type="match status" value="1"/>
</dbReference>
<keyword evidence="3" id="KW-1185">Reference proteome</keyword>
<dbReference type="OrthoDB" id="277550at2"/>
<organism evidence="2 3">
    <name type="scientific">Labilithrix luteola</name>
    <dbReference type="NCBI Taxonomy" id="1391654"/>
    <lineage>
        <taxon>Bacteria</taxon>
        <taxon>Pseudomonadati</taxon>
        <taxon>Myxococcota</taxon>
        <taxon>Polyangia</taxon>
        <taxon>Polyangiales</taxon>
        <taxon>Labilitrichaceae</taxon>
        <taxon>Labilithrix</taxon>
    </lineage>
</organism>
<accession>A0A0K1Q017</accession>
<sequence>MVKMAEITGRTYGVELLFENDYDVRSPEVLKTLRAMLPNADVRESGPVTIFHQDVPIPLKDAGICAQTAILGTDEPIEPGEFDELLRQTRDWDGAPAAVARAKRRLLVTDLMSSSLPAPIRLQTFQRALAAIVTATNPSAIVWTAAYKLVEPGEFLRAMEQPKFADRAFVALNVRLFNVRDRAGEAVMDTAGLAWLGLPDLQLHFVGLDPNAVASHLFNSALYILENGDVIADGNTIDGIPAGSGKKWRCRHEHALITPPRIVLDIDPGPPHAARHPR</sequence>
<evidence type="ECO:0000313" key="3">
    <source>
        <dbReference type="Proteomes" id="UP000064967"/>
    </source>
</evidence>